<reference evidence="2 3" key="1">
    <citation type="submission" date="2024-04" db="EMBL/GenBank/DDBJ databases">
        <title>WGS of bacteria from Torrens River.</title>
        <authorList>
            <person name="Wyrsch E.R."/>
            <person name="Drigo B."/>
        </authorList>
    </citation>
    <scope>NUCLEOTIDE SEQUENCE [LARGE SCALE GENOMIC DNA]</scope>
    <source>
        <strain evidence="2 3">TWI391</strain>
    </source>
</reference>
<dbReference type="CDD" id="cd19531">
    <property type="entry name" value="LCL_NRPS-like"/>
    <property type="match status" value="1"/>
</dbReference>
<name>A0ABV0BM51_9SPHI</name>
<dbReference type="InterPro" id="IPR045851">
    <property type="entry name" value="AMP-bd_C_sf"/>
</dbReference>
<dbReference type="InterPro" id="IPR001242">
    <property type="entry name" value="Condensation_dom"/>
</dbReference>
<dbReference type="Gene3D" id="3.40.50.980">
    <property type="match status" value="2"/>
</dbReference>
<dbReference type="Proteomes" id="UP001409291">
    <property type="component" value="Unassembled WGS sequence"/>
</dbReference>
<dbReference type="PANTHER" id="PTHR45527">
    <property type="entry name" value="NONRIBOSOMAL PEPTIDE SYNTHETASE"/>
    <property type="match status" value="1"/>
</dbReference>
<dbReference type="InterPro" id="IPR009081">
    <property type="entry name" value="PP-bd_ACP"/>
</dbReference>
<protein>
    <submittedName>
        <fullName evidence="2">Amino acid adenylation domain-containing protein</fullName>
    </submittedName>
</protein>
<organism evidence="2 3">
    <name type="scientific">Sphingobacterium kitahiroshimense</name>
    <dbReference type="NCBI Taxonomy" id="470446"/>
    <lineage>
        <taxon>Bacteria</taxon>
        <taxon>Pseudomonadati</taxon>
        <taxon>Bacteroidota</taxon>
        <taxon>Sphingobacteriia</taxon>
        <taxon>Sphingobacteriales</taxon>
        <taxon>Sphingobacteriaceae</taxon>
        <taxon>Sphingobacterium</taxon>
    </lineage>
</organism>
<dbReference type="Pfam" id="PF00501">
    <property type="entry name" value="AMP-binding"/>
    <property type="match status" value="1"/>
</dbReference>
<dbReference type="Pfam" id="PF00550">
    <property type="entry name" value="PP-binding"/>
    <property type="match status" value="1"/>
</dbReference>
<dbReference type="NCBIfam" id="TIGR01733">
    <property type="entry name" value="AA-adenyl-dom"/>
    <property type="match status" value="1"/>
</dbReference>
<dbReference type="SUPFAM" id="SSF47336">
    <property type="entry name" value="ACP-like"/>
    <property type="match status" value="1"/>
</dbReference>
<evidence type="ECO:0000313" key="2">
    <source>
        <dbReference type="EMBL" id="MEN5375821.1"/>
    </source>
</evidence>
<dbReference type="Gene3D" id="2.30.38.10">
    <property type="entry name" value="Luciferase, Domain 3"/>
    <property type="match status" value="1"/>
</dbReference>
<accession>A0ABV0BM51</accession>
<gene>
    <name evidence="2" type="ORF">ABE541_00960</name>
</gene>
<evidence type="ECO:0000259" key="1">
    <source>
        <dbReference type="PROSITE" id="PS50075"/>
    </source>
</evidence>
<dbReference type="PROSITE" id="PS50075">
    <property type="entry name" value="CARRIER"/>
    <property type="match status" value="1"/>
</dbReference>
<dbReference type="PANTHER" id="PTHR45527:SF1">
    <property type="entry name" value="FATTY ACID SYNTHASE"/>
    <property type="match status" value="1"/>
</dbReference>
<proteinExistence type="predicted"/>
<dbReference type="Gene3D" id="3.30.300.30">
    <property type="match status" value="1"/>
</dbReference>
<dbReference type="Pfam" id="PF00668">
    <property type="entry name" value="Condensation"/>
    <property type="match status" value="1"/>
</dbReference>
<dbReference type="InterPro" id="IPR023213">
    <property type="entry name" value="CAT-like_dom_sf"/>
</dbReference>
<keyword evidence="3" id="KW-1185">Reference proteome</keyword>
<dbReference type="SUPFAM" id="SSF52777">
    <property type="entry name" value="CoA-dependent acyltransferases"/>
    <property type="match status" value="2"/>
</dbReference>
<evidence type="ECO:0000313" key="3">
    <source>
        <dbReference type="Proteomes" id="UP001409291"/>
    </source>
</evidence>
<dbReference type="InterPro" id="IPR025110">
    <property type="entry name" value="AMP-bd_C"/>
</dbReference>
<feature type="domain" description="Carrier" evidence="1">
    <location>
        <begin position="1020"/>
        <end position="1095"/>
    </location>
</feature>
<dbReference type="Gene3D" id="3.30.559.10">
    <property type="entry name" value="Chloramphenicol acetyltransferase-like domain"/>
    <property type="match status" value="1"/>
</dbReference>
<dbReference type="InterPro" id="IPR036736">
    <property type="entry name" value="ACP-like_sf"/>
</dbReference>
<dbReference type="SUPFAM" id="SSF56801">
    <property type="entry name" value="Acetyl-CoA synthetase-like"/>
    <property type="match status" value="1"/>
</dbReference>
<dbReference type="CDD" id="cd05930">
    <property type="entry name" value="A_NRPS"/>
    <property type="match status" value="1"/>
</dbReference>
<dbReference type="InterPro" id="IPR010071">
    <property type="entry name" value="AA_adenyl_dom"/>
</dbReference>
<comment type="caution">
    <text evidence="2">The sequence shown here is derived from an EMBL/GenBank/DDBJ whole genome shotgun (WGS) entry which is preliminary data.</text>
</comment>
<dbReference type="RefSeq" id="WP_346580348.1">
    <property type="nucleotide sequence ID" value="NZ_JBDJLH010000006.1"/>
</dbReference>
<dbReference type="EMBL" id="JBDJNQ010000001">
    <property type="protein sequence ID" value="MEN5375821.1"/>
    <property type="molecule type" value="Genomic_DNA"/>
</dbReference>
<dbReference type="Gene3D" id="3.30.559.30">
    <property type="entry name" value="Nonribosomal peptide synthetase, condensation domain"/>
    <property type="match status" value="1"/>
</dbReference>
<dbReference type="InterPro" id="IPR000873">
    <property type="entry name" value="AMP-dep_synth/lig_dom"/>
</dbReference>
<dbReference type="Gene3D" id="1.10.1200.10">
    <property type="entry name" value="ACP-like"/>
    <property type="match status" value="1"/>
</dbReference>
<dbReference type="Pfam" id="PF13193">
    <property type="entry name" value="AMP-binding_C"/>
    <property type="match status" value="1"/>
</dbReference>
<sequence>MVDILKLLMGLKAKEIVLVPDDSGHFKAKGKLENLSVSEKELLGRHKSEILRFLSKSGIVNTIPNITSNLNSGYSLSSGQKRIWFLSQIHGSNAVYNIFDKRIFQGQLNLDGLRHAFDVLISRHEILRTVFVENGNYEVRQYVKSPDELGFAIHSEDLRSHGDPMKKAEILVSEDFGRTFDLSSGPLIRASLYQVGNSDWVFSYVMHHIISDGWSMEILFQELLEVYNGYVKGMTPPLAPLRIQYRDYAAWQQEQLVGPWLEEQKKYWLEQLSGELPIVDLAADKPRPAVKTYNGGRVSVEIGRDITSGIKAFSRDSGGTLFMGLLCAVNALIYRYTGQTDIIIGTAIAGREHADLENQIGFYVNTLALRTRFDEESSFRKLFGSVKEVVLGGYEHQHYPFDELIEAIGYKGDISRHPLFDIVTSYRYDHTEEIILSKRSFGLNITENNIDHDHLVSKFDLHFEFIETASGLRLNIDYNSDIYCCSTIERLGAHLLTLVESAVREPSAPIIELDYIGAEERALLLSTFNGQVVGIPETNVVELFEAQVRTAPDNIAVVDGARSLSYGELNSRANQLAHYLRKAYLVAADDLVGICLERSADLVICILGVLKSAGAYMPVDPAIPVERKEFIRKDSGCRVFLDERELLLFYGLCDSYGCENLNLVINPRDLAYSIYTSGSTGLPKGVLVEHHSLVNLCFWNWETLSLTSRDRATLYAGVGFDASILELFPHLITGGCLYVVPEEIRLNVVELSAYYIENGITISFLPTSIGEEFLKTDNNRTLRYLNLGGDRLNSCPRKPYGIVNNYGPSEGTVVVTITVVTEHSTNIPIGRPISNTKIYITDARQNIQGIGVVGEICIGGAGVARGYLNQPALTAEKFISSPFVEGERIYRTGDLGRWTADGTIEFFGRRDGQVKIRGNRIELGEIEYALKEQKGITSAVVVAHERASGQRELVAYIVSSEKLDGTALGRSLGESLPVYMLPRYYIQIDEIPLTVNGKVDRQKLPAPEDSWMGGESLYVAPTNEVEERLVVLWQEILGREKIGIIENFFELGGNSLIAMKLMAYVHKEFNIKPTFQDILNMATIQDLSKYINRRLWAKKARDKAVADSLPNNISSLEL</sequence>